<evidence type="ECO:0000256" key="5">
    <source>
        <dbReference type="ARBA" id="ARBA00022840"/>
    </source>
</evidence>
<keyword evidence="4 7" id="KW-0418">Kinase</keyword>
<evidence type="ECO:0000256" key="4">
    <source>
        <dbReference type="ARBA" id="ARBA00022777"/>
    </source>
</evidence>
<evidence type="ECO:0000256" key="3">
    <source>
        <dbReference type="ARBA" id="ARBA00022741"/>
    </source>
</evidence>
<dbReference type="EMBL" id="DRTH01000102">
    <property type="protein sequence ID" value="HHF08480.1"/>
    <property type="molecule type" value="Genomic_DNA"/>
</dbReference>
<proteinExistence type="inferred from homology"/>
<dbReference type="GO" id="GO:0016301">
    <property type="term" value="F:kinase activity"/>
    <property type="evidence" value="ECO:0007669"/>
    <property type="project" value="UniProtKB-KW"/>
</dbReference>
<dbReference type="Gene3D" id="3.40.1190.30">
    <property type="match status" value="1"/>
</dbReference>
<dbReference type="CDD" id="cd01166">
    <property type="entry name" value="KdgK"/>
    <property type="match status" value="1"/>
</dbReference>
<name>A0A7C5DUX6_9BACT</name>
<keyword evidence="2" id="KW-0808">Transferase</keyword>
<evidence type="ECO:0000256" key="1">
    <source>
        <dbReference type="ARBA" id="ARBA00010688"/>
    </source>
</evidence>
<keyword evidence="3" id="KW-0547">Nucleotide-binding</keyword>
<gene>
    <name evidence="7" type="ORF">ENL26_01745</name>
</gene>
<accession>A0A7C5DUX6</accession>
<evidence type="ECO:0000259" key="6">
    <source>
        <dbReference type="Pfam" id="PF00294"/>
    </source>
</evidence>
<dbReference type="PANTHER" id="PTHR43085">
    <property type="entry name" value="HEXOKINASE FAMILY MEMBER"/>
    <property type="match status" value="1"/>
</dbReference>
<evidence type="ECO:0000256" key="2">
    <source>
        <dbReference type="ARBA" id="ARBA00022679"/>
    </source>
</evidence>
<dbReference type="InterPro" id="IPR050306">
    <property type="entry name" value="PfkB_Carbo_kinase"/>
</dbReference>
<dbReference type="PANTHER" id="PTHR43085:SF1">
    <property type="entry name" value="PSEUDOURIDINE KINASE-RELATED"/>
    <property type="match status" value="1"/>
</dbReference>
<dbReference type="InterPro" id="IPR029056">
    <property type="entry name" value="Ribokinase-like"/>
</dbReference>
<evidence type="ECO:0000313" key="7">
    <source>
        <dbReference type="EMBL" id="HHF08480.1"/>
    </source>
</evidence>
<protein>
    <submittedName>
        <fullName evidence="7">Sugar kinase</fullName>
    </submittedName>
</protein>
<reference evidence="7" key="1">
    <citation type="journal article" date="2020" name="mSystems">
        <title>Genome- and Community-Level Interaction Insights into Carbon Utilization and Element Cycling Functions of Hydrothermarchaeota in Hydrothermal Sediment.</title>
        <authorList>
            <person name="Zhou Z."/>
            <person name="Liu Y."/>
            <person name="Xu W."/>
            <person name="Pan J."/>
            <person name="Luo Z.H."/>
            <person name="Li M."/>
        </authorList>
    </citation>
    <scope>NUCLEOTIDE SEQUENCE [LARGE SCALE GENOMIC DNA]</scope>
    <source>
        <strain evidence="7">HyVt-80</strain>
    </source>
</reference>
<dbReference type="Gene3D" id="3.40.1620.20">
    <property type="match status" value="1"/>
</dbReference>
<keyword evidence="5" id="KW-0067">ATP-binding</keyword>
<comment type="similarity">
    <text evidence="1">Belongs to the carbohydrate kinase PfkB family.</text>
</comment>
<sequence length="311" mass="34351">MKKVLIIGELLIDMISREYVSDLSDAEKFEKHFAGSPGNLAVNLKSLGIEPILLAALGNDPFGKGYIKWLNSKHIDTSFISVVNKNTSMVFITRSKGTPQFLPVRGADYQISFPQNPDELFENVSFLHFTSWPISREPARTVLKKLLEIARGKSINICLDPNYSPALWVMQENKSKNIMTGFMEGILLAKPSLDDSERIFGKHSPEKYIELFHSFGVENVILTLGAEGVLVSDGKVLKTVPSLAESVVDTTGAGDAFWSGLYCGLLKGFDVFESTKLGNAAAAFRIENADKSLPIPKYKELMSLLEKKADL</sequence>
<dbReference type="GO" id="GO:0005524">
    <property type="term" value="F:ATP binding"/>
    <property type="evidence" value="ECO:0007669"/>
    <property type="project" value="UniProtKB-KW"/>
</dbReference>
<dbReference type="AlphaFoldDB" id="A0A7C5DUX6"/>
<dbReference type="Gene3D" id="6.10.140.490">
    <property type="match status" value="1"/>
</dbReference>
<dbReference type="SUPFAM" id="SSF53613">
    <property type="entry name" value="Ribokinase-like"/>
    <property type="match status" value="1"/>
</dbReference>
<dbReference type="InterPro" id="IPR011611">
    <property type="entry name" value="PfkB_dom"/>
</dbReference>
<comment type="caution">
    <text evidence="7">The sequence shown here is derived from an EMBL/GenBank/DDBJ whole genome shotgun (WGS) entry which is preliminary data.</text>
</comment>
<organism evidence="7">
    <name type="scientific">Kosmotoga arenicorallina</name>
    <dbReference type="NCBI Taxonomy" id="688066"/>
    <lineage>
        <taxon>Bacteria</taxon>
        <taxon>Thermotogati</taxon>
        <taxon>Thermotogota</taxon>
        <taxon>Thermotogae</taxon>
        <taxon>Kosmotogales</taxon>
        <taxon>Kosmotogaceae</taxon>
        <taxon>Kosmotoga</taxon>
    </lineage>
</organism>
<feature type="domain" description="Carbohydrate kinase PfkB" evidence="6">
    <location>
        <begin position="1"/>
        <end position="296"/>
    </location>
</feature>
<dbReference type="Pfam" id="PF00294">
    <property type="entry name" value="PfkB"/>
    <property type="match status" value="1"/>
</dbReference>
<dbReference type="Proteomes" id="UP000886129">
    <property type="component" value="Unassembled WGS sequence"/>
</dbReference>